<proteinExistence type="predicted"/>
<evidence type="ECO:0000313" key="2">
    <source>
        <dbReference type="Proteomes" id="UP000051131"/>
    </source>
</evidence>
<dbReference type="OrthoDB" id="2299296at2"/>
<evidence type="ECO:0000313" key="1">
    <source>
        <dbReference type="EMBL" id="KRM90825.1"/>
    </source>
</evidence>
<comment type="caution">
    <text evidence="1">The sequence shown here is derived from an EMBL/GenBank/DDBJ whole genome shotgun (WGS) entry which is preliminary data.</text>
</comment>
<dbReference type="RefSeq" id="WP_057829049.1">
    <property type="nucleotide sequence ID" value="NZ_AYZE01000014.1"/>
</dbReference>
<dbReference type="Pfam" id="PF11184">
    <property type="entry name" value="DUF2969"/>
    <property type="match status" value="1"/>
</dbReference>
<protein>
    <recommendedName>
        <fullName evidence="3">DUF2969 domain-containing protein</fullName>
    </recommendedName>
</protein>
<keyword evidence="2" id="KW-1185">Reference proteome</keyword>
<sequence length="74" mass="8329">MSRKEKSIEIKENEQIVDGKTEIVLTVGSHSLGKIKISERGFVALLPNGETFKTSSHDEAVNLLIRDYHLHRAN</sequence>
<organism evidence="1 2">
    <name type="scientific">Liquorilactobacillus cacaonum DSM 21116</name>
    <dbReference type="NCBI Taxonomy" id="1423729"/>
    <lineage>
        <taxon>Bacteria</taxon>
        <taxon>Bacillati</taxon>
        <taxon>Bacillota</taxon>
        <taxon>Bacilli</taxon>
        <taxon>Lactobacillales</taxon>
        <taxon>Lactobacillaceae</taxon>
        <taxon>Liquorilactobacillus</taxon>
    </lineage>
</organism>
<evidence type="ECO:0008006" key="3">
    <source>
        <dbReference type="Google" id="ProtNLM"/>
    </source>
</evidence>
<dbReference type="EMBL" id="AYZE01000014">
    <property type="protein sequence ID" value="KRM90825.1"/>
    <property type="molecule type" value="Genomic_DNA"/>
</dbReference>
<dbReference type="InterPro" id="IPR021351">
    <property type="entry name" value="DUF2969"/>
</dbReference>
<dbReference type="PATRIC" id="fig|1423729.3.peg.828"/>
<name>A0A0R2CR89_9LACO</name>
<dbReference type="Proteomes" id="UP000051131">
    <property type="component" value="Unassembled WGS sequence"/>
</dbReference>
<accession>A0A0R2CR89</accession>
<dbReference type="STRING" id="1423729.FC80_GL000819"/>
<reference evidence="1 2" key="1">
    <citation type="journal article" date="2015" name="Genome Announc.">
        <title>Expanding the biotechnology potential of lactobacilli through comparative genomics of 213 strains and associated genera.</title>
        <authorList>
            <person name="Sun Z."/>
            <person name="Harris H.M."/>
            <person name="McCann A."/>
            <person name="Guo C."/>
            <person name="Argimon S."/>
            <person name="Zhang W."/>
            <person name="Yang X."/>
            <person name="Jeffery I.B."/>
            <person name="Cooney J.C."/>
            <person name="Kagawa T.F."/>
            <person name="Liu W."/>
            <person name="Song Y."/>
            <person name="Salvetti E."/>
            <person name="Wrobel A."/>
            <person name="Rasinkangas P."/>
            <person name="Parkhill J."/>
            <person name="Rea M.C."/>
            <person name="O'Sullivan O."/>
            <person name="Ritari J."/>
            <person name="Douillard F.P."/>
            <person name="Paul Ross R."/>
            <person name="Yang R."/>
            <person name="Briner A.E."/>
            <person name="Felis G.E."/>
            <person name="de Vos W.M."/>
            <person name="Barrangou R."/>
            <person name="Klaenhammer T.R."/>
            <person name="Caufield P.W."/>
            <person name="Cui Y."/>
            <person name="Zhang H."/>
            <person name="O'Toole P.W."/>
        </authorList>
    </citation>
    <scope>NUCLEOTIDE SEQUENCE [LARGE SCALE GENOMIC DNA]</scope>
    <source>
        <strain evidence="1 2">DSM 21116</strain>
    </source>
</reference>
<dbReference type="AlphaFoldDB" id="A0A0R2CR89"/>
<gene>
    <name evidence="1" type="ORF">FC80_GL000819</name>
</gene>